<keyword evidence="1" id="KW-0472">Membrane</keyword>
<evidence type="ECO:0000313" key="3">
    <source>
        <dbReference type="Proteomes" id="UP000278085"/>
    </source>
</evidence>
<sequence>MSQQINLFNPEFLKQKKIFTTSTMLLALGVLVAGALALVLVGRHRVGALEAEAAAGAEQLAQKKERQARVIAEFVPRQKSKELEMEIAAAEADLASLHDVSKVLGGPLLADARKGYARYFKALARQGTDELWLTGVRIGGDGSRIGLQGRALDASLVPAYVTRLTREPAMQGKNFSSLQMSRARLKAEGKEADDPGQLAPYIDFLLQDVAPERVAAAPAPAPAETTQVANNIKAEIAK</sequence>
<evidence type="ECO:0008006" key="4">
    <source>
        <dbReference type="Google" id="ProtNLM"/>
    </source>
</evidence>
<dbReference type="InterPro" id="IPR007813">
    <property type="entry name" value="PilN"/>
</dbReference>
<dbReference type="Pfam" id="PF05137">
    <property type="entry name" value="PilN"/>
    <property type="match status" value="1"/>
</dbReference>
<keyword evidence="1" id="KW-1133">Transmembrane helix</keyword>
<proteinExistence type="predicted"/>
<dbReference type="AlphaFoldDB" id="A0A430HRF4"/>
<accession>A0A430HRF4</accession>
<dbReference type="RefSeq" id="WP_126073463.1">
    <property type="nucleotide sequence ID" value="NZ_CP051166.1"/>
</dbReference>
<protein>
    <recommendedName>
        <fullName evidence="4">MSHA biogenesis protein MshI</fullName>
    </recommendedName>
</protein>
<evidence type="ECO:0000256" key="1">
    <source>
        <dbReference type="SAM" id="Phobius"/>
    </source>
</evidence>
<dbReference type="Proteomes" id="UP000278085">
    <property type="component" value="Unassembled WGS sequence"/>
</dbReference>
<dbReference type="OrthoDB" id="5405677at2"/>
<comment type="caution">
    <text evidence="2">The sequence shown here is derived from an EMBL/GenBank/DDBJ whole genome shotgun (WGS) entry which is preliminary data.</text>
</comment>
<feature type="transmembrane region" description="Helical" evidence="1">
    <location>
        <begin position="18"/>
        <end position="41"/>
    </location>
</feature>
<gene>
    <name evidence="2" type="ORF">EJB06_07945</name>
</gene>
<evidence type="ECO:0000313" key="2">
    <source>
        <dbReference type="EMBL" id="RSZ60102.1"/>
    </source>
</evidence>
<keyword evidence="3" id="KW-1185">Reference proteome</keyword>
<keyword evidence="1" id="KW-0812">Transmembrane</keyword>
<dbReference type="EMBL" id="RXLQ01000003">
    <property type="protein sequence ID" value="RSZ60102.1"/>
    <property type="molecule type" value="Genomic_DNA"/>
</dbReference>
<reference evidence="2 3" key="1">
    <citation type="submission" date="2018-12" db="EMBL/GenBank/DDBJ databases">
        <authorList>
            <person name="Yang E."/>
        </authorList>
    </citation>
    <scope>NUCLEOTIDE SEQUENCE [LARGE SCALE GENOMIC DNA]</scope>
    <source>
        <strain evidence="2 3">SOD</strain>
    </source>
</reference>
<name>A0A430HRF4_9BURK</name>
<organism evidence="2 3">
    <name type="scientific">Massilia atriviolacea</name>
    <dbReference type="NCBI Taxonomy" id="2495579"/>
    <lineage>
        <taxon>Bacteria</taxon>
        <taxon>Pseudomonadati</taxon>
        <taxon>Pseudomonadota</taxon>
        <taxon>Betaproteobacteria</taxon>
        <taxon>Burkholderiales</taxon>
        <taxon>Oxalobacteraceae</taxon>
        <taxon>Telluria group</taxon>
        <taxon>Massilia</taxon>
    </lineage>
</organism>